<dbReference type="PANTHER" id="PTHR20982:SF3">
    <property type="entry name" value="MITOCHONDRIAL RIBOSOME RECYCLING FACTOR PSEUDO 1"/>
    <property type="match status" value="1"/>
</dbReference>
<keyword evidence="9" id="KW-1185">Reference proteome</keyword>
<dbReference type="AlphaFoldDB" id="A0A1U7JFS5"/>
<reference evidence="8 9" key="1">
    <citation type="submission" date="2016-03" db="EMBL/GenBank/DDBJ databases">
        <title>Genome sequence of Nesiotobacter sp. nov., a moderately halophilic alphaproteobacterium isolated from the Yellow Sea, China.</title>
        <authorList>
            <person name="Zhang G."/>
            <person name="Zhang R."/>
        </authorList>
    </citation>
    <scope>NUCLEOTIDE SEQUENCE [LARGE SCALE GENOMIC DNA]</scope>
    <source>
        <strain evidence="8 9">WB1-6</strain>
    </source>
</reference>
<dbReference type="RefSeq" id="WP_028480912.1">
    <property type="nucleotide sequence ID" value="NZ_LVVZ01000019.1"/>
</dbReference>
<dbReference type="FunFam" id="1.10.132.20:FF:000001">
    <property type="entry name" value="Ribosome-recycling factor"/>
    <property type="match status" value="1"/>
</dbReference>
<dbReference type="Proteomes" id="UP000185783">
    <property type="component" value="Unassembled WGS sequence"/>
</dbReference>
<gene>
    <name evidence="6" type="primary">frr</name>
    <name evidence="8" type="ORF">A3843_12950</name>
</gene>
<evidence type="ECO:0000256" key="5">
    <source>
        <dbReference type="ARBA" id="ARBA00025050"/>
    </source>
</evidence>
<protein>
    <recommendedName>
        <fullName evidence="6">Ribosome-recycling factor</fullName>
        <shortName evidence="6">RRF</shortName>
    </recommendedName>
    <alternativeName>
        <fullName evidence="6">Ribosome-releasing factor</fullName>
    </alternativeName>
</protein>
<dbReference type="CDD" id="cd00520">
    <property type="entry name" value="RRF"/>
    <property type="match status" value="1"/>
</dbReference>
<dbReference type="HAMAP" id="MF_00040">
    <property type="entry name" value="RRF"/>
    <property type="match status" value="1"/>
</dbReference>
<evidence type="ECO:0000313" key="8">
    <source>
        <dbReference type="EMBL" id="OKL43542.1"/>
    </source>
</evidence>
<comment type="function">
    <text evidence="5 6">Responsible for the release of ribosomes from messenger RNA at the termination of protein biosynthesis. May increase the efficiency of translation by recycling ribosomes from one round of translation to another.</text>
</comment>
<proteinExistence type="inferred from homology"/>
<evidence type="ECO:0000256" key="1">
    <source>
        <dbReference type="ARBA" id="ARBA00004496"/>
    </source>
</evidence>
<dbReference type="OrthoDB" id="9804006at2"/>
<dbReference type="GO" id="GO:0005829">
    <property type="term" value="C:cytosol"/>
    <property type="evidence" value="ECO:0007669"/>
    <property type="project" value="GOC"/>
</dbReference>
<dbReference type="Gene3D" id="3.30.1360.40">
    <property type="match status" value="1"/>
</dbReference>
<dbReference type="InterPro" id="IPR023584">
    <property type="entry name" value="Ribosome_recyc_fac_dom"/>
</dbReference>
<evidence type="ECO:0000256" key="4">
    <source>
        <dbReference type="ARBA" id="ARBA00022917"/>
    </source>
</evidence>
<dbReference type="NCBIfam" id="TIGR00496">
    <property type="entry name" value="frr"/>
    <property type="match status" value="1"/>
</dbReference>
<evidence type="ECO:0000256" key="3">
    <source>
        <dbReference type="ARBA" id="ARBA00022490"/>
    </source>
</evidence>
<evidence type="ECO:0000313" key="9">
    <source>
        <dbReference type="Proteomes" id="UP000185783"/>
    </source>
</evidence>
<keyword evidence="3 6" id="KW-0963">Cytoplasm</keyword>
<keyword evidence="4 6" id="KW-0648">Protein biosynthesis</keyword>
<feature type="domain" description="Ribosome recycling factor" evidence="7">
    <location>
        <begin position="20"/>
        <end position="182"/>
    </location>
</feature>
<dbReference type="Gene3D" id="1.10.132.20">
    <property type="entry name" value="Ribosome-recycling factor"/>
    <property type="match status" value="1"/>
</dbReference>
<name>A0A1U7JFS5_9HYPH</name>
<dbReference type="FunFam" id="3.30.1360.40:FF:000001">
    <property type="entry name" value="Ribosome-recycling factor"/>
    <property type="match status" value="1"/>
</dbReference>
<evidence type="ECO:0000256" key="6">
    <source>
        <dbReference type="HAMAP-Rule" id="MF_00040"/>
    </source>
</evidence>
<dbReference type="Pfam" id="PF01765">
    <property type="entry name" value="RRF"/>
    <property type="match status" value="1"/>
</dbReference>
<organism evidence="8 9">
    <name type="scientific">Pseudovibrio exalbescens</name>
    <dbReference type="NCBI Taxonomy" id="197461"/>
    <lineage>
        <taxon>Bacteria</taxon>
        <taxon>Pseudomonadati</taxon>
        <taxon>Pseudomonadota</taxon>
        <taxon>Alphaproteobacteria</taxon>
        <taxon>Hyphomicrobiales</taxon>
        <taxon>Stappiaceae</taxon>
        <taxon>Pseudovibrio</taxon>
    </lineage>
</organism>
<dbReference type="STRING" id="197461.A3843_12950"/>
<comment type="caution">
    <text evidence="8">The sequence shown here is derived from an EMBL/GenBank/DDBJ whole genome shotgun (WGS) entry which is preliminary data.</text>
</comment>
<dbReference type="SUPFAM" id="SSF55194">
    <property type="entry name" value="Ribosome recycling factor, RRF"/>
    <property type="match status" value="1"/>
</dbReference>
<comment type="subcellular location">
    <subcellularLocation>
        <location evidence="1 6">Cytoplasm</location>
    </subcellularLocation>
</comment>
<dbReference type="PANTHER" id="PTHR20982">
    <property type="entry name" value="RIBOSOME RECYCLING FACTOR"/>
    <property type="match status" value="1"/>
</dbReference>
<dbReference type="InterPro" id="IPR036191">
    <property type="entry name" value="RRF_sf"/>
</dbReference>
<dbReference type="InterPro" id="IPR002661">
    <property type="entry name" value="Ribosome_recyc_fac"/>
</dbReference>
<evidence type="ECO:0000256" key="2">
    <source>
        <dbReference type="ARBA" id="ARBA00005912"/>
    </source>
</evidence>
<comment type="similarity">
    <text evidence="2 6">Belongs to the RRF family.</text>
</comment>
<accession>A0A1U7JFS5</accession>
<dbReference type="EMBL" id="LVVZ01000019">
    <property type="protein sequence ID" value="OKL43542.1"/>
    <property type="molecule type" value="Genomic_DNA"/>
</dbReference>
<evidence type="ECO:0000259" key="7">
    <source>
        <dbReference type="Pfam" id="PF01765"/>
    </source>
</evidence>
<dbReference type="GO" id="GO:0002184">
    <property type="term" value="P:cytoplasmic translational termination"/>
    <property type="evidence" value="ECO:0007669"/>
    <property type="project" value="TreeGrafter"/>
</dbReference>
<dbReference type="GO" id="GO:0043023">
    <property type="term" value="F:ribosomal large subunit binding"/>
    <property type="evidence" value="ECO:0007669"/>
    <property type="project" value="TreeGrafter"/>
</dbReference>
<sequence length="185" mass="20599">MSELDYNDLRRRMTGAISALKHEFSGLRTGRASSSMLDPITVEAYGSQMPVNQVATVSVPEPRMVSVQVWDKSMVSAVEKAIRESNLGLNPVVDGTVLRLPIPELNEERRVELAKVAHKYAEAAKVAIRHVRRDGMDLVKKAEKAGDMGEDESHVAQDKVQKMTDEFIAEVDEVLAKKEQEIKQV</sequence>